<proteinExistence type="predicted"/>
<dbReference type="PROSITE" id="PS50297">
    <property type="entry name" value="ANK_REP_REGION"/>
    <property type="match status" value="1"/>
</dbReference>
<evidence type="ECO:0000313" key="2">
    <source>
        <dbReference type="EMBL" id="CAF2104376.1"/>
    </source>
</evidence>
<sequence>MVHPLIGSPTTSPFYDACRENNINLVEHYLKTMTVEEVDRIEQNGSTALHAAAYRGHDKIVELLLQKGASCSVKNKYNSTPLEEAKTNRIRQLIRRRLTKNRFVGDYVEWIVSTNDTDYITHEYFKKLESYGNDPKFHKLIGYIKRHYLETELQDVDGIDKIKKYFDQVINEKDPAYLLTAYTADTGFYSTLNVHLAQLNLERLTAKENRSRAYYIGILAAHPKFDTLSYIGKVFRRMIITTHDLEKCKIGTRILTKSFSSASKQKNIASNFYINQDDTSSRLSVLCTYKIRNKRTALDMQQVSLYQYKEEVLILPYSAFKITKIHPNKNNSPQVEIELKECEPW</sequence>
<dbReference type="SUPFAM" id="SSF56399">
    <property type="entry name" value="ADP-ribosylation"/>
    <property type="match status" value="1"/>
</dbReference>
<dbReference type="Gene3D" id="1.25.40.20">
    <property type="entry name" value="Ankyrin repeat-containing domain"/>
    <property type="match status" value="1"/>
</dbReference>
<dbReference type="InterPro" id="IPR002110">
    <property type="entry name" value="Ankyrin_rpt"/>
</dbReference>
<dbReference type="Gene3D" id="3.90.176.10">
    <property type="entry name" value="Toxin ADP-ribosyltransferase, Chain A, domain 1"/>
    <property type="match status" value="1"/>
</dbReference>
<dbReference type="Pfam" id="PF12796">
    <property type="entry name" value="Ank_2"/>
    <property type="match status" value="1"/>
</dbReference>
<accession>A0A816U3Y0</accession>
<dbReference type="PANTHER" id="PTHR22677">
    <property type="entry name" value="ANKYRIN REPEAT DOMAIN-CONTAINING PROTEIN 60"/>
    <property type="match status" value="1"/>
</dbReference>
<evidence type="ECO:0008006" key="4">
    <source>
        <dbReference type="Google" id="ProtNLM"/>
    </source>
</evidence>
<protein>
    <recommendedName>
        <fullName evidence="4">NAD(P)(+)--arginine ADP-ribosyltransferase</fullName>
    </recommendedName>
</protein>
<dbReference type="PROSITE" id="PS50088">
    <property type="entry name" value="ANK_REPEAT"/>
    <property type="match status" value="1"/>
</dbReference>
<dbReference type="InterPro" id="IPR036770">
    <property type="entry name" value="Ankyrin_rpt-contain_sf"/>
</dbReference>
<evidence type="ECO:0000313" key="3">
    <source>
        <dbReference type="Proteomes" id="UP000663887"/>
    </source>
</evidence>
<reference evidence="2" key="1">
    <citation type="submission" date="2021-02" db="EMBL/GenBank/DDBJ databases">
        <authorList>
            <person name="Nowell W R."/>
        </authorList>
    </citation>
    <scope>NUCLEOTIDE SEQUENCE</scope>
</reference>
<name>A0A816U3Y0_9BILA</name>
<gene>
    <name evidence="2" type="ORF">XDN619_LOCUS19378</name>
</gene>
<dbReference type="SMART" id="SM00248">
    <property type="entry name" value="ANK"/>
    <property type="match status" value="1"/>
</dbReference>
<evidence type="ECO:0000256" key="1">
    <source>
        <dbReference type="PROSITE-ProRule" id="PRU00023"/>
    </source>
</evidence>
<keyword evidence="1" id="KW-0040">ANK repeat</keyword>
<dbReference type="SUPFAM" id="SSF48403">
    <property type="entry name" value="Ankyrin repeat"/>
    <property type="match status" value="1"/>
</dbReference>
<dbReference type="Proteomes" id="UP000663887">
    <property type="component" value="Unassembled WGS sequence"/>
</dbReference>
<dbReference type="AlphaFoldDB" id="A0A816U3Y0"/>
<organism evidence="2 3">
    <name type="scientific">Rotaria magnacalcarata</name>
    <dbReference type="NCBI Taxonomy" id="392030"/>
    <lineage>
        <taxon>Eukaryota</taxon>
        <taxon>Metazoa</taxon>
        <taxon>Spiralia</taxon>
        <taxon>Gnathifera</taxon>
        <taxon>Rotifera</taxon>
        <taxon>Eurotatoria</taxon>
        <taxon>Bdelloidea</taxon>
        <taxon>Philodinida</taxon>
        <taxon>Philodinidae</taxon>
        <taxon>Rotaria</taxon>
    </lineage>
</organism>
<dbReference type="InterPro" id="IPR039323">
    <property type="entry name" value="ANKRD_45/46/60"/>
</dbReference>
<dbReference type="EMBL" id="CAJNRG010008442">
    <property type="protein sequence ID" value="CAF2104376.1"/>
    <property type="molecule type" value="Genomic_DNA"/>
</dbReference>
<feature type="repeat" description="ANK" evidence="1">
    <location>
        <begin position="44"/>
        <end position="76"/>
    </location>
</feature>
<comment type="caution">
    <text evidence="2">The sequence shown here is derived from an EMBL/GenBank/DDBJ whole genome shotgun (WGS) entry which is preliminary data.</text>
</comment>
<dbReference type="PANTHER" id="PTHR22677:SF4">
    <property type="entry name" value="USHER SYNDROME TYPE-1G PROTEIN-LIKE PROTEIN"/>
    <property type="match status" value="1"/>
</dbReference>